<evidence type="ECO:0000313" key="3">
    <source>
        <dbReference type="EMBL" id="SET48072.1"/>
    </source>
</evidence>
<sequence length="237" mass="27190">MVAFNFVKPIKQFATKYNVSTRKVVITGIAAILLFVVLKPQAFLDLWLTRDQQGALLFKYGYYEKAANRFNDVHWKAYSNYGAEKFKDSALLYAQFNNDDDKVAQANAYAHGRDYVKARNLYKQVLKNNPDHEAANNNLAIVQALIDEANQLAENQQQESSDGNKELGDEPQSSDGAERKQLEPQQVEQLSAEQLLLDPSLNEMWLRQVQKNPSRFLAQKFYIQQNYQAQSQETDDE</sequence>
<gene>
    <name evidence="3" type="ORF">SAMN05660429_01913</name>
</gene>
<feature type="transmembrane region" description="Helical" evidence="2">
    <location>
        <begin position="20"/>
        <end position="38"/>
    </location>
</feature>
<dbReference type="OrthoDB" id="9807628at2"/>
<reference evidence="3 4" key="1">
    <citation type="submission" date="2016-10" db="EMBL/GenBank/DDBJ databases">
        <authorList>
            <person name="de Groot N.N."/>
        </authorList>
    </citation>
    <scope>NUCLEOTIDE SEQUENCE [LARGE SCALE GENOMIC DNA]</scope>
    <source>
        <strain evidence="3 4">DSM 19706</strain>
    </source>
</reference>
<proteinExistence type="predicted"/>
<dbReference type="SUPFAM" id="SSF48452">
    <property type="entry name" value="TPR-like"/>
    <property type="match status" value="1"/>
</dbReference>
<protein>
    <submittedName>
        <fullName evidence="3">Ca-activated chloride channel family protein</fullName>
    </submittedName>
</protein>
<dbReference type="Gene3D" id="1.25.40.10">
    <property type="entry name" value="Tetratricopeptide repeat domain"/>
    <property type="match status" value="1"/>
</dbReference>
<keyword evidence="2" id="KW-0812">Transmembrane</keyword>
<keyword evidence="2" id="KW-1133">Transmembrane helix</keyword>
<feature type="region of interest" description="Disordered" evidence="1">
    <location>
        <begin position="153"/>
        <end position="187"/>
    </location>
</feature>
<dbReference type="EMBL" id="FOHK01000008">
    <property type="protein sequence ID" value="SET48072.1"/>
    <property type="molecule type" value="Genomic_DNA"/>
</dbReference>
<dbReference type="Proteomes" id="UP000199308">
    <property type="component" value="Unassembled WGS sequence"/>
</dbReference>
<keyword evidence="2" id="KW-0472">Membrane</keyword>
<accession>A0A1I0ERJ3</accession>
<organism evidence="3 4">
    <name type="scientific">Thalassotalea agarivorans</name>
    <name type="common">Thalassomonas agarivorans</name>
    <dbReference type="NCBI Taxonomy" id="349064"/>
    <lineage>
        <taxon>Bacteria</taxon>
        <taxon>Pseudomonadati</taxon>
        <taxon>Pseudomonadota</taxon>
        <taxon>Gammaproteobacteria</taxon>
        <taxon>Alteromonadales</taxon>
        <taxon>Colwelliaceae</taxon>
        <taxon>Thalassotalea</taxon>
    </lineage>
</organism>
<evidence type="ECO:0000256" key="2">
    <source>
        <dbReference type="SAM" id="Phobius"/>
    </source>
</evidence>
<keyword evidence="4" id="KW-1185">Reference proteome</keyword>
<dbReference type="InterPro" id="IPR011990">
    <property type="entry name" value="TPR-like_helical_dom_sf"/>
</dbReference>
<evidence type="ECO:0000313" key="4">
    <source>
        <dbReference type="Proteomes" id="UP000199308"/>
    </source>
</evidence>
<evidence type="ECO:0000256" key="1">
    <source>
        <dbReference type="SAM" id="MobiDB-lite"/>
    </source>
</evidence>
<name>A0A1I0ERJ3_THASX</name>
<dbReference type="AlphaFoldDB" id="A0A1I0ERJ3"/>
<dbReference type="STRING" id="349064.SAMN05660429_01913"/>
<dbReference type="RefSeq" id="WP_093329595.1">
    <property type="nucleotide sequence ID" value="NZ_AP027363.1"/>
</dbReference>